<gene>
    <name evidence="2" type="ORF">EW145_g5986</name>
</gene>
<proteinExistence type="predicted"/>
<dbReference type="PROSITE" id="PS00028">
    <property type="entry name" value="ZINC_FINGER_C2H2_1"/>
    <property type="match status" value="1"/>
</dbReference>
<dbReference type="Proteomes" id="UP000308199">
    <property type="component" value="Unassembled WGS sequence"/>
</dbReference>
<dbReference type="EMBL" id="SGPK01000409">
    <property type="protein sequence ID" value="THH03816.1"/>
    <property type="molecule type" value="Genomic_DNA"/>
</dbReference>
<accession>A0A4S4KY34</accession>
<feature type="domain" description="C2H2-type" evidence="1">
    <location>
        <begin position="22"/>
        <end position="45"/>
    </location>
</feature>
<sequence>MSQEELLDHVEQTHLSRVSLPCPFKDCNLLFSRHPLLSNHLLDFHRNIAYQTVDQSYEELHPSANPEGSGSGVVLDELPTSDLPVVFSTTSLSIHPSSVSHHHSAHGLGLTPSDWHHYAPRLQLASTTPSPANALRGKEDNDVDCSMVFVNLNSRFRRNGEREEFGSSTILVVPTSPDILEPSNDHTSASQQLSIPVPPKVLQLPVRDHAPDSIGFAVLEALYNELPRVDGKLVTSTDMNTDKD</sequence>
<organism evidence="2 3">
    <name type="scientific">Phellinidium pouzarii</name>
    <dbReference type="NCBI Taxonomy" id="167371"/>
    <lineage>
        <taxon>Eukaryota</taxon>
        <taxon>Fungi</taxon>
        <taxon>Dikarya</taxon>
        <taxon>Basidiomycota</taxon>
        <taxon>Agaricomycotina</taxon>
        <taxon>Agaricomycetes</taxon>
        <taxon>Hymenochaetales</taxon>
        <taxon>Hymenochaetaceae</taxon>
        <taxon>Phellinidium</taxon>
    </lineage>
</organism>
<dbReference type="AlphaFoldDB" id="A0A4S4KY34"/>
<dbReference type="OrthoDB" id="2576496at2759"/>
<name>A0A4S4KY34_9AGAM</name>
<comment type="caution">
    <text evidence="2">The sequence shown here is derived from an EMBL/GenBank/DDBJ whole genome shotgun (WGS) entry which is preliminary data.</text>
</comment>
<reference evidence="2 3" key="1">
    <citation type="submission" date="2019-02" db="EMBL/GenBank/DDBJ databases">
        <title>Genome sequencing of the rare red list fungi Phellinidium pouzarii.</title>
        <authorList>
            <person name="Buettner E."/>
            <person name="Kellner H."/>
        </authorList>
    </citation>
    <scope>NUCLEOTIDE SEQUENCE [LARGE SCALE GENOMIC DNA]</scope>
    <source>
        <strain evidence="2 3">DSM 108285</strain>
    </source>
</reference>
<keyword evidence="3" id="KW-1185">Reference proteome</keyword>
<protein>
    <recommendedName>
        <fullName evidence="1">C2H2-type domain-containing protein</fullName>
    </recommendedName>
</protein>
<evidence type="ECO:0000313" key="3">
    <source>
        <dbReference type="Proteomes" id="UP000308199"/>
    </source>
</evidence>
<evidence type="ECO:0000259" key="1">
    <source>
        <dbReference type="PROSITE" id="PS00028"/>
    </source>
</evidence>
<evidence type="ECO:0000313" key="2">
    <source>
        <dbReference type="EMBL" id="THH03816.1"/>
    </source>
</evidence>
<dbReference type="InterPro" id="IPR013087">
    <property type="entry name" value="Znf_C2H2_type"/>
</dbReference>